<dbReference type="FunFam" id="1.10.287.1080:FF:000001">
    <property type="entry name" value="Nucleoside triphosphate pyrophosphohydrolase"/>
    <property type="match status" value="1"/>
</dbReference>
<dbReference type="GO" id="GO:0046081">
    <property type="term" value="P:dUTP catabolic process"/>
    <property type="evidence" value="ECO:0007669"/>
    <property type="project" value="TreeGrafter"/>
</dbReference>
<dbReference type="InterPro" id="IPR004518">
    <property type="entry name" value="MazG-like_dom"/>
</dbReference>
<name>A0AAJ1IDL0_9SPIO</name>
<dbReference type="NCBIfam" id="NF007113">
    <property type="entry name" value="PRK09562.1"/>
    <property type="match status" value="1"/>
</dbReference>
<dbReference type="GO" id="GO:0006950">
    <property type="term" value="P:response to stress"/>
    <property type="evidence" value="ECO:0007669"/>
    <property type="project" value="UniProtKB-ARBA"/>
</dbReference>
<protein>
    <recommendedName>
        <fullName evidence="4">Nucleoside triphosphate pyrophosphohydrolase</fullName>
        <ecNumber evidence="3">3.6.1.8</ecNumber>
    </recommendedName>
</protein>
<dbReference type="PANTHER" id="PTHR30522">
    <property type="entry name" value="NUCLEOSIDE TRIPHOSPHATE PYROPHOSPHOHYDROLASE"/>
    <property type="match status" value="1"/>
</dbReference>
<comment type="catalytic activity">
    <reaction evidence="1">
        <text>ATP + H2O = AMP + diphosphate + H(+)</text>
        <dbReference type="Rhea" id="RHEA:14245"/>
        <dbReference type="ChEBI" id="CHEBI:15377"/>
        <dbReference type="ChEBI" id="CHEBI:15378"/>
        <dbReference type="ChEBI" id="CHEBI:30616"/>
        <dbReference type="ChEBI" id="CHEBI:33019"/>
        <dbReference type="ChEBI" id="CHEBI:456215"/>
        <dbReference type="EC" id="3.6.1.8"/>
    </reaction>
</comment>
<sequence>MNYNTPSEGFNKLYDIIKQLRSPDGCPWDRKQTPDSIKENIIEEAYECIDAIIEDDTSHVCEELGDLYLLATFTSIMYEEDGKFSIDAVFKGISDKLIRRHPHVFADAVADSSEEVVHQWEEIKQNVEGRVHDNSVLDSVPKHFPPLLKAQKLQKKAVKSGFDWNQIDDVILKLDEEIHEFKEAVAAEDKSEIEAELGDILFTIVNIARFLSVDPSTALSKTNTKFTNRFQYIEQKIKQSNQVMKETPLEKLEELWQEAKLQKEPD</sequence>
<evidence type="ECO:0000256" key="2">
    <source>
        <dbReference type="ARBA" id="ARBA00061115"/>
    </source>
</evidence>
<dbReference type="CDD" id="cd11529">
    <property type="entry name" value="NTP-PPase_MazG_Cterm"/>
    <property type="match status" value="1"/>
</dbReference>
<dbReference type="InterPro" id="IPR048015">
    <property type="entry name" value="NTP-PPase_MazG-like_N"/>
</dbReference>
<organism evidence="6 7">
    <name type="scientific">Candidatus Thalassospirochaeta sargassi</name>
    <dbReference type="NCBI Taxonomy" id="3119039"/>
    <lineage>
        <taxon>Bacteria</taxon>
        <taxon>Pseudomonadati</taxon>
        <taxon>Spirochaetota</taxon>
        <taxon>Spirochaetia</taxon>
        <taxon>Spirochaetales</taxon>
        <taxon>Spirochaetaceae</taxon>
        <taxon>Candidatus Thalassospirochaeta</taxon>
    </lineage>
</organism>
<dbReference type="GO" id="GO:0046047">
    <property type="term" value="P:TTP catabolic process"/>
    <property type="evidence" value="ECO:0007669"/>
    <property type="project" value="TreeGrafter"/>
</dbReference>
<evidence type="ECO:0000313" key="6">
    <source>
        <dbReference type="EMBL" id="MDC7225867.1"/>
    </source>
</evidence>
<dbReference type="FunFam" id="1.10.287.1080:FF:000003">
    <property type="entry name" value="Nucleoside triphosphate pyrophosphohydrolase"/>
    <property type="match status" value="1"/>
</dbReference>
<dbReference type="EMBL" id="JAQQAL010000010">
    <property type="protein sequence ID" value="MDC7225867.1"/>
    <property type="molecule type" value="Genomic_DNA"/>
</dbReference>
<dbReference type="Gene3D" id="1.10.287.1080">
    <property type="entry name" value="MazG-like"/>
    <property type="match status" value="2"/>
</dbReference>
<dbReference type="GO" id="GO:0046052">
    <property type="term" value="P:UTP catabolic process"/>
    <property type="evidence" value="ECO:0007669"/>
    <property type="project" value="TreeGrafter"/>
</dbReference>
<feature type="domain" description="NTP pyrophosphohydrolase MazG-like" evidence="5">
    <location>
        <begin position="171"/>
        <end position="229"/>
    </location>
</feature>
<dbReference type="NCBIfam" id="TIGR00444">
    <property type="entry name" value="mazG"/>
    <property type="match status" value="1"/>
</dbReference>
<comment type="similarity">
    <text evidence="2">Belongs to the nucleoside triphosphate pyrophosphohydrolase family.</text>
</comment>
<evidence type="ECO:0000259" key="5">
    <source>
        <dbReference type="Pfam" id="PF03819"/>
    </source>
</evidence>
<reference evidence="6 7" key="1">
    <citation type="submission" date="2022-12" db="EMBL/GenBank/DDBJ databases">
        <title>Metagenome assembled genome from gulf of manar.</title>
        <authorList>
            <person name="Kohli P."/>
            <person name="Pk S."/>
            <person name="Venkata Ramana C."/>
            <person name="Sasikala C."/>
        </authorList>
    </citation>
    <scope>NUCLEOTIDE SEQUENCE [LARGE SCALE GENOMIC DNA]</scope>
    <source>
        <strain evidence="6">JB008</strain>
    </source>
</reference>
<dbReference type="AlphaFoldDB" id="A0AAJ1IDL0"/>
<evidence type="ECO:0000313" key="7">
    <source>
        <dbReference type="Proteomes" id="UP001221217"/>
    </source>
</evidence>
<dbReference type="GO" id="GO:0046076">
    <property type="term" value="P:dTTP catabolic process"/>
    <property type="evidence" value="ECO:0007669"/>
    <property type="project" value="TreeGrafter"/>
</dbReference>
<gene>
    <name evidence="6" type="primary">mazG</name>
    <name evidence="6" type="ORF">PQJ61_03785</name>
</gene>
<comment type="caution">
    <text evidence="6">The sequence shown here is derived from an EMBL/GenBank/DDBJ whole genome shotgun (WGS) entry which is preliminary data.</text>
</comment>
<dbReference type="InterPro" id="IPR048011">
    <property type="entry name" value="NTP-PPase_MazG-like_C"/>
</dbReference>
<dbReference type="GO" id="GO:0047693">
    <property type="term" value="F:ATP diphosphatase activity"/>
    <property type="evidence" value="ECO:0007669"/>
    <property type="project" value="UniProtKB-EC"/>
</dbReference>
<dbReference type="GO" id="GO:0006203">
    <property type="term" value="P:dGTP catabolic process"/>
    <property type="evidence" value="ECO:0007669"/>
    <property type="project" value="TreeGrafter"/>
</dbReference>
<evidence type="ECO:0000256" key="4">
    <source>
        <dbReference type="ARBA" id="ARBA00074799"/>
    </source>
</evidence>
<dbReference type="SUPFAM" id="SSF101386">
    <property type="entry name" value="all-alpha NTP pyrophosphatases"/>
    <property type="match status" value="2"/>
</dbReference>
<dbReference type="Proteomes" id="UP001221217">
    <property type="component" value="Unassembled WGS sequence"/>
</dbReference>
<accession>A0AAJ1IDL0</accession>
<evidence type="ECO:0000256" key="3">
    <source>
        <dbReference type="ARBA" id="ARBA00066372"/>
    </source>
</evidence>
<dbReference type="PANTHER" id="PTHR30522:SF0">
    <property type="entry name" value="NUCLEOSIDE TRIPHOSPHATE PYROPHOSPHOHYDROLASE"/>
    <property type="match status" value="1"/>
</dbReference>
<proteinExistence type="inferred from homology"/>
<dbReference type="InterPro" id="IPR011551">
    <property type="entry name" value="NTP_PyrPHydrolase_MazG"/>
</dbReference>
<evidence type="ECO:0000256" key="1">
    <source>
        <dbReference type="ARBA" id="ARBA00052141"/>
    </source>
</evidence>
<dbReference type="EC" id="3.6.1.8" evidence="3"/>
<dbReference type="GO" id="GO:0046061">
    <property type="term" value="P:dATP catabolic process"/>
    <property type="evidence" value="ECO:0007669"/>
    <property type="project" value="TreeGrafter"/>
</dbReference>
<dbReference type="CDD" id="cd11528">
    <property type="entry name" value="NTP-PPase_MazG_Nterm"/>
    <property type="match status" value="1"/>
</dbReference>
<keyword evidence="6" id="KW-0378">Hydrolase</keyword>
<dbReference type="Pfam" id="PF03819">
    <property type="entry name" value="MazG"/>
    <property type="match status" value="2"/>
</dbReference>
<feature type="domain" description="NTP pyrophosphohydrolase MazG-like" evidence="5">
    <location>
        <begin position="32"/>
        <end position="105"/>
    </location>
</feature>